<protein>
    <submittedName>
        <fullName evidence="2">Uncharacterized protein</fullName>
    </submittedName>
</protein>
<dbReference type="EMBL" id="SGJD01008509">
    <property type="protein sequence ID" value="KAB0389145.1"/>
    <property type="molecule type" value="Genomic_DNA"/>
</dbReference>
<gene>
    <name evidence="2" type="ORF">E2I00_000109</name>
</gene>
<feature type="region of interest" description="Disordered" evidence="1">
    <location>
        <begin position="22"/>
        <end position="42"/>
    </location>
</feature>
<accession>A0A643BNE7</accession>
<name>A0A643BNE7_BALPH</name>
<reference evidence="2 3" key="1">
    <citation type="journal article" date="2019" name="PLoS ONE">
        <title>Genomic analyses reveal an absence of contemporary introgressive admixture between fin whales and blue whales, despite known hybrids.</title>
        <authorList>
            <person name="Westbury M.V."/>
            <person name="Petersen B."/>
            <person name="Lorenzen E.D."/>
        </authorList>
    </citation>
    <scope>NUCLEOTIDE SEQUENCE [LARGE SCALE GENOMIC DNA]</scope>
    <source>
        <strain evidence="2">FinWhale-01</strain>
    </source>
</reference>
<evidence type="ECO:0000313" key="3">
    <source>
        <dbReference type="Proteomes" id="UP000437017"/>
    </source>
</evidence>
<comment type="caution">
    <text evidence="2">The sequence shown here is derived from an EMBL/GenBank/DDBJ whole genome shotgun (WGS) entry which is preliminary data.</text>
</comment>
<organism evidence="2 3">
    <name type="scientific">Balaenoptera physalus</name>
    <name type="common">Fin whale</name>
    <name type="synonym">Balaena physalus</name>
    <dbReference type="NCBI Taxonomy" id="9770"/>
    <lineage>
        <taxon>Eukaryota</taxon>
        <taxon>Metazoa</taxon>
        <taxon>Chordata</taxon>
        <taxon>Craniata</taxon>
        <taxon>Vertebrata</taxon>
        <taxon>Euteleostomi</taxon>
        <taxon>Mammalia</taxon>
        <taxon>Eutheria</taxon>
        <taxon>Laurasiatheria</taxon>
        <taxon>Artiodactyla</taxon>
        <taxon>Whippomorpha</taxon>
        <taxon>Cetacea</taxon>
        <taxon>Mysticeti</taxon>
        <taxon>Balaenopteridae</taxon>
        <taxon>Balaenoptera</taxon>
    </lineage>
</organism>
<evidence type="ECO:0000313" key="2">
    <source>
        <dbReference type="EMBL" id="KAB0389145.1"/>
    </source>
</evidence>
<feature type="region of interest" description="Disordered" evidence="1">
    <location>
        <begin position="80"/>
        <end position="101"/>
    </location>
</feature>
<evidence type="ECO:0000256" key="1">
    <source>
        <dbReference type="SAM" id="MobiDB-lite"/>
    </source>
</evidence>
<proteinExistence type="predicted"/>
<dbReference type="AlphaFoldDB" id="A0A643BNE7"/>
<dbReference type="Proteomes" id="UP000437017">
    <property type="component" value="Unassembled WGS sequence"/>
</dbReference>
<sequence>MCSVAPTLAVTLTPDAAAKASVEVTGPPIPGPPGASGPSRSTGKRYCFRSMLAPSTNTLVAHILPCEDMSQTLKTMVRRTVSQGRRTEPVTHCSSRKTFHI</sequence>
<keyword evidence="3" id="KW-1185">Reference proteome</keyword>